<gene>
    <name evidence="1" type="ORF">ACFFHK_07550</name>
</gene>
<dbReference type="RefSeq" id="WP_382371112.1">
    <property type="nucleotide sequence ID" value="NZ_JBHLWB010000008.1"/>
</dbReference>
<evidence type="ECO:0000313" key="2">
    <source>
        <dbReference type="Proteomes" id="UP001589767"/>
    </source>
</evidence>
<comment type="caution">
    <text evidence="1">The sequence shown here is derived from an EMBL/GenBank/DDBJ whole genome shotgun (WGS) entry which is preliminary data.</text>
</comment>
<dbReference type="PANTHER" id="PTHR35849">
    <property type="entry name" value="BLR2341 PROTEIN"/>
    <property type="match status" value="1"/>
</dbReference>
<evidence type="ECO:0000313" key="1">
    <source>
        <dbReference type="EMBL" id="MFC0309556.1"/>
    </source>
</evidence>
<accession>A0ABV6H2K9</accession>
<dbReference type="InterPro" id="IPR052746">
    <property type="entry name" value="MlaB_ABC_Transporter"/>
</dbReference>
<name>A0ABV6H2K9_9PAST</name>
<sequence length="109" mass="12680">MELQWQLDTHGQLACVSLIGVLNRHTLLPLWQQRQQFVLQQQVQLTDCQKIVWDLKQIRHIDSAGFALLTELLALNPMEQVQLANVPEQCLNLAELFSLKTWLTKYITK</sequence>
<keyword evidence="2" id="KW-1185">Reference proteome</keyword>
<dbReference type="InterPro" id="IPR036513">
    <property type="entry name" value="STAS_dom_sf"/>
</dbReference>
<organism evidence="1 2">
    <name type="scientific">Gallibacterium trehalosifermentans</name>
    <dbReference type="NCBI Taxonomy" id="516935"/>
    <lineage>
        <taxon>Bacteria</taxon>
        <taxon>Pseudomonadati</taxon>
        <taxon>Pseudomonadota</taxon>
        <taxon>Gammaproteobacteria</taxon>
        <taxon>Pasteurellales</taxon>
        <taxon>Pasteurellaceae</taxon>
        <taxon>Gallibacterium</taxon>
    </lineage>
</organism>
<dbReference type="PANTHER" id="PTHR35849:SF1">
    <property type="entry name" value="INTERMEMBRANE PHOSPHOLIPID TRANSPORT SYSTEM BINDING PROTEIN MLAB"/>
    <property type="match status" value="1"/>
</dbReference>
<dbReference type="Gene3D" id="3.30.750.24">
    <property type="entry name" value="STAS domain"/>
    <property type="match status" value="1"/>
</dbReference>
<proteinExistence type="predicted"/>
<dbReference type="SUPFAM" id="SSF52091">
    <property type="entry name" value="SpoIIaa-like"/>
    <property type="match status" value="1"/>
</dbReference>
<protein>
    <submittedName>
        <fullName evidence="1">Lipid asymmetry maintenance protein MlaB</fullName>
    </submittedName>
</protein>
<dbReference type="EMBL" id="JBHLWB010000008">
    <property type="protein sequence ID" value="MFC0309556.1"/>
    <property type="molecule type" value="Genomic_DNA"/>
</dbReference>
<reference evidence="1 2" key="1">
    <citation type="submission" date="2024-09" db="EMBL/GenBank/DDBJ databases">
        <authorList>
            <person name="Sun Q."/>
            <person name="Mori K."/>
        </authorList>
    </citation>
    <scope>NUCLEOTIDE SEQUENCE [LARGE SCALE GENOMIC DNA]</scope>
    <source>
        <strain evidence="1 2">CCM 7539</strain>
    </source>
</reference>
<dbReference type="Proteomes" id="UP001589767">
    <property type="component" value="Unassembled WGS sequence"/>
</dbReference>